<dbReference type="Gene3D" id="1.25.40.10">
    <property type="entry name" value="Tetratricopeptide repeat domain"/>
    <property type="match status" value="3"/>
</dbReference>
<dbReference type="PANTHER" id="PTHR10098">
    <property type="entry name" value="RAPSYN-RELATED"/>
    <property type="match status" value="1"/>
</dbReference>
<evidence type="ECO:0000256" key="2">
    <source>
        <dbReference type="ARBA" id="ARBA00022803"/>
    </source>
</evidence>
<evidence type="ECO:0000259" key="6">
    <source>
        <dbReference type="SMART" id="SM00387"/>
    </source>
</evidence>
<evidence type="ECO:0000256" key="4">
    <source>
        <dbReference type="SAM" id="Phobius"/>
    </source>
</evidence>
<dbReference type="GO" id="GO:0000155">
    <property type="term" value="F:phosphorelay sensor kinase activity"/>
    <property type="evidence" value="ECO:0007669"/>
    <property type="project" value="InterPro"/>
</dbReference>
<evidence type="ECO:0000313" key="7">
    <source>
        <dbReference type="EMBL" id="MCB4798448.1"/>
    </source>
</evidence>
<organism evidence="7 8">
    <name type="scientific">Neotamlana laminarinivorans</name>
    <dbReference type="NCBI Taxonomy" id="2883124"/>
    <lineage>
        <taxon>Bacteria</taxon>
        <taxon>Pseudomonadati</taxon>
        <taxon>Bacteroidota</taxon>
        <taxon>Flavobacteriia</taxon>
        <taxon>Flavobacteriales</taxon>
        <taxon>Flavobacteriaceae</taxon>
        <taxon>Neotamlana</taxon>
    </lineage>
</organism>
<name>A0A9X1L173_9FLAO</name>
<dbReference type="InterPro" id="IPR003594">
    <property type="entry name" value="HATPase_dom"/>
</dbReference>
<accession>A0A9X1L173</accession>
<dbReference type="SMART" id="SM00387">
    <property type="entry name" value="HATPase_c"/>
    <property type="match status" value="1"/>
</dbReference>
<proteinExistence type="predicted"/>
<dbReference type="SUPFAM" id="SSF48452">
    <property type="entry name" value="TPR-like"/>
    <property type="match status" value="2"/>
</dbReference>
<dbReference type="Pfam" id="PF02518">
    <property type="entry name" value="HATPase_c"/>
    <property type="match status" value="1"/>
</dbReference>
<keyword evidence="1" id="KW-0677">Repeat</keyword>
<dbReference type="InterPro" id="IPR011990">
    <property type="entry name" value="TPR-like_helical_dom_sf"/>
</dbReference>
<keyword evidence="4" id="KW-0472">Membrane</keyword>
<dbReference type="Pfam" id="PF13374">
    <property type="entry name" value="TPR_10"/>
    <property type="match status" value="1"/>
</dbReference>
<dbReference type="InterPro" id="IPR036890">
    <property type="entry name" value="HATPase_C_sf"/>
</dbReference>
<feature type="chain" id="PRO_5040950714" evidence="5">
    <location>
        <begin position="19"/>
        <end position="667"/>
    </location>
</feature>
<keyword evidence="4" id="KW-1133">Transmembrane helix</keyword>
<keyword evidence="8" id="KW-1185">Reference proteome</keyword>
<dbReference type="Pfam" id="PF07719">
    <property type="entry name" value="TPR_2"/>
    <property type="match status" value="1"/>
</dbReference>
<keyword evidence="4" id="KW-0812">Transmembrane</keyword>
<dbReference type="EMBL" id="JAJAPW010000002">
    <property type="protein sequence ID" value="MCB4798448.1"/>
    <property type="molecule type" value="Genomic_DNA"/>
</dbReference>
<sequence length="667" mass="77196">MKHIVLFSFILLAKTICAQSLSENTNIDNVQRLIFIGDSLKKTNKTEALNNFKKGLAIALDNKLNKEASILYKKIGVLHHVKREYEIAESYYKKGVLVDSVSSVTADLLYNISLLKSASNQQDSALYYIENSIEHYEHFKTQERALKAYLRAGILYKDNQLFDKALSYSIKAYNGFLEIENEEKLADVCTNLGNIENQLKNYHQALQYHQEALKLHVKTRNNSGKGRSYTNIGNVYSNIKVPDSTIVNYKRALTYFNQHSSNYAVLLNNLGRSHFELKDYKGAQTYFEQAIGLNKKLNNSSALMYNYNGIIDLFIKTNKLEKANMYLKKSQKLLSEIIDNNVLLNFYKNESEYHKKTNNYEKALKANQKYIELYEIVFNAENAKISQSLQAKFNYERKENEILKLKLVNAENQNLLEEKNKNIRDKNLTLLILAILLALLAVVYYLLLQRQKTKDQDVKIEKLEAIYNGQESIKKRIARDLHDIITTNFDGLRLRVLALKRADNVSEKVDSISTDLKKMNQQIRTVSHRLYPLEMYMGKQKFTDVIKSRLSEFQLYGKVFVELQKPLPELLNHLSLSVQNNFYGIILEVLNNVDKHAFAKKLTINNYIKTHNLHFTFQDNGIGITQNHKEGIGLMNIKQRVEILEGFCEIIKIETGTQVHIYFPLKN</sequence>
<comment type="caution">
    <text evidence="7">The sequence shown here is derived from an EMBL/GenBank/DDBJ whole genome shotgun (WGS) entry which is preliminary data.</text>
</comment>
<dbReference type="PROSITE" id="PS50005">
    <property type="entry name" value="TPR"/>
    <property type="match status" value="2"/>
</dbReference>
<evidence type="ECO:0000313" key="8">
    <source>
        <dbReference type="Proteomes" id="UP001139199"/>
    </source>
</evidence>
<reference evidence="7" key="1">
    <citation type="submission" date="2021-10" db="EMBL/GenBank/DDBJ databases">
        <title>Tamlana sargassums sp. nov., and Tamlana laminarinivorans sp. nov., two new bacteria isolated from the brown alga.</title>
        <authorList>
            <person name="Li J."/>
        </authorList>
    </citation>
    <scope>NUCLEOTIDE SEQUENCE</scope>
    <source>
        <strain evidence="7">PT2-4</strain>
    </source>
</reference>
<keyword evidence="5" id="KW-0732">Signal</keyword>
<evidence type="ECO:0000256" key="3">
    <source>
        <dbReference type="PROSITE-ProRule" id="PRU00339"/>
    </source>
</evidence>
<dbReference type="InterPro" id="IPR011712">
    <property type="entry name" value="Sig_transdc_His_kin_sub3_dim/P"/>
</dbReference>
<dbReference type="GO" id="GO:0016020">
    <property type="term" value="C:membrane"/>
    <property type="evidence" value="ECO:0007669"/>
    <property type="project" value="InterPro"/>
</dbReference>
<keyword evidence="2 3" id="KW-0802">TPR repeat</keyword>
<dbReference type="InterPro" id="IPR013105">
    <property type="entry name" value="TPR_2"/>
</dbReference>
<evidence type="ECO:0000256" key="5">
    <source>
        <dbReference type="SAM" id="SignalP"/>
    </source>
</evidence>
<dbReference type="Proteomes" id="UP001139199">
    <property type="component" value="Unassembled WGS sequence"/>
</dbReference>
<feature type="signal peptide" evidence="5">
    <location>
        <begin position="1"/>
        <end position="18"/>
    </location>
</feature>
<dbReference type="AlphaFoldDB" id="A0A9X1L173"/>
<feature type="transmembrane region" description="Helical" evidence="4">
    <location>
        <begin position="428"/>
        <end position="447"/>
    </location>
</feature>
<dbReference type="RefSeq" id="WP_226542359.1">
    <property type="nucleotide sequence ID" value="NZ_JAJAPW010000002.1"/>
</dbReference>
<feature type="domain" description="Histidine kinase/HSP90-like ATPase" evidence="6">
    <location>
        <begin position="577"/>
        <end position="667"/>
    </location>
</feature>
<gene>
    <name evidence="7" type="ORF">LG649_06310</name>
</gene>
<evidence type="ECO:0000256" key="1">
    <source>
        <dbReference type="ARBA" id="ARBA00022737"/>
    </source>
</evidence>
<dbReference type="Pfam" id="PF07730">
    <property type="entry name" value="HisKA_3"/>
    <property type="match status" value="1"/>
</dbReference>
<feature type="repeat" description="TPR" evidence="3">
    <location>
        <begin position="186"/>
        <end position="219"/>
    </location>
</feature>
<dbReference type="GO" id="GO:0046983">
    <property type="term" value="F:protein dimerization activity"/>
    <property type="evidence" value="ECO:0007669"/>
    <property type="project" value="InterPro"/>
</dbReference>
<dbReference type="SMART" id="SM00028">
    <property type="entry name" value="TPR"/>
    <property type="match status" value="5"/>
</dbReference>
<protein>
    <submittedName>
        <fullName evidence="7">Tetratricopeptide repeat protein</fullName>
    </submittedName>
</protein>
<feature type="repeat" description="TPR" evidence="3">
    <location>
        <begin position="264"/>
        <end position="297"/>
    </location>
</feature>
<dbReference type="Gene3D" id="3.30.565.10">
    <property type="entry name" value="Histidine kinase-like ATPase, C-terminal domain"/>
    <property type="match status" value="1"/>
</dbReference>
<dbReference type="SUPFAM" id="SSF55874">
    <property type="entry name" value="ATPase domain of HSP90 chaperone/DNA topoisomerase II/histidine kinase"/>
    <property type="match status" value="1"/>
</dbReference>
<dbReference type="InterPro" id="IPR019734">
    <property type="entry name" value="TPR_rpt"/>
</dbReference>